<dbReference type="PROSITE" id="PS51257">
    <property type="entry name" value="PROKAR_LIPOPROTEIN"/>
    <property type="match status" value="1"/>
</dbReference>
<feature type="chain" id="PRO_5042215291" evidence="1">
    <location>
        <begin position="19"/>
        <end position="260"/>
    </location>
</feature>
<dbReference type="EMBL" id="JAOTPL010000001">
    <property type="protein sequence ID" value="MCU7693003.1"/>
    <property type="molecule type" value="Genomic_DNA"/>
</dbReference>
<proteinExistence type="predicted"/>
<evidence type="ECO:0000259" key="2">
    <source>
        <dbReference type="Pfam" id="PF14321"/>
    </source>
</evidence>
<dbReference type="Pfam" id="PF14321">
    <property type="entry name" value="DUF4382"/>
    <property type="match status" value="1"/>
</dbReference>
<sequence length="260" mass="28109">MKKTLCALAALVSLGAISCTKNNGIDHSAATSTVSIALTDAPALYEAVYIDIREISVGVDTAWRTLNYTPQLYNLLDLRNGQEAMMGRVQVPSGDLNQIRLLLGDNSYVVADGMKHPLKVPSGESSGLKLKLNKTLEPGVAYKIWIDFDAAGSIVQTGNDQYILKPVVRTFSEETNGQIWGKVLPAEAQALVKIAREGSTDTLTAIPFADGTYKFIGLQDGTYHIVYDANQSTLYKDSTKTNVGVTYGKITDLGTMILVK</sequence>
<comment type="caution">
    <text evidence="3">The sequence shown here is derived from an EMBL/GenBank/DDBJ whole genome shotgun (WGS) entry which is preliminary data.</text>
</comment>
<keyword evidence="1" id="KW-0732">Signal</keyword>
<evidence type="ECO:0000256" key="1">
    <source>
        <dbReference type="SAM" id="SignalP"/>
    </source>
</evidence>
<dbReference type="Proteomes" id="UP001209317">
    <property type="component" value="Unassembled WGS sequence"/>
</dbReference>
<protein>
    <submittedName>
        <fullName evidence="3">DUF4382 domain-containing protein</fullName>
    </submittedName>
</protein>
<organism evidence="3 4">
    <name type="scientific">Haoranjiania flava</name>
    <dbReference type="NCBI Taxonomy" id="1856322"/>
    <lineage>
        <taxon>Bacteria</taxon>
        <taxon>Pseudomonadati</taxon>
        <taxon>Bacteroidota</taxon>
        <taxon>Chitinophagia</taxon>
        <taxon>Chitinophagales</taxon>
        <taxon>Chitinophagaceae</taxon>
        <taxon>Haoranjiania</taxon>
    </lineage>
</organism>
<name>A0AAE3IJM1_9BACT</name>
<feature type="domain" description="DUF4382" evidence="2">
    <location>
        <begin position="31"/>
        <end position="166"/>
    </location>
</feature>
<dbReference type="InterPro" id="IPR025491">
    <property type="entry name" value="DUF4382"/>
</dbReference>
<evidence type="ECO:0000313" key="4">
    <source>
        <dbReference type="Proteomes" id="UP001209317"/>
    </source>
</evidence>
<dbReference type="AlphaFoldDB" id="A0AAE3IJM1"/>
<gene>
    <name evidence="3" type="ORF">OD355_00575</name>
</gene>
<reference evidence="3" key="1">
    <citation type="submission" date="2022-10" db="EMBL/GenBank/DDBJ databases">
        <authorList>
            <person name="Kim H.S."/>
            <person name="Kim J.-S."/>
            <person name="Suh M.K."/>
            <person name="Eom M.K."/>
            <person name="Lee J.-S."/>
        </authorList>
    </citation>
    <scope>NUCLEOTIDE SEQUENCE</scope>
    <source>
        <strain evidence="3">LIP-5</strain>
    </source>
</reference>
<accession>A0AAE3IJM1</accession>
<evidence type="ECO:0000313" key="3">
    <source>
        <dbReference type="EMBL" id="MCU7693003.1"/>
    </source>
</evidence>
<dbReference type="RefSeq" id="WP_263036491.1">
    <property type="nucleotide sequence ID" value="NZ_JAOTPL010000001.1"/>
</dbReference>
<keyword evidence="4" id="KW-1185">Reference proteome</keyword>
<feature type="signal peptide" evidence="1">
    <location>
        <begin position="1"/>
        <end position="18"/>
    </location>
</feature>